<feature type="signal peptide" evidence="2">
    <location>
        <begin position="1"/>
        <end position="19"/>
    </location>
</feature>
<name>A0A0P1BHU8_9BASI</name>
<keyword evidence="4" id="KW-1185">Reference proteome</keyword>
<feature type="region of interest" description="Disordered" evidence="1">
    <location>
        <begin position="143"/>
        <end position="171"/>
    </location>
</feature>
<keyword evidence="2" id="KW-0732">Signal</keyword>
<feature type="compositionally biased region" description="Low complexity" evidence="1">
    <location>
        <begin position="78"/>
        <end position="93"/>
    </location>
</feature>
<feature type="region of interest" description="Disordered" evidence="1">
    <location>
        <begin position="78"/>
        <end position="110"/>
    </location>
</feature>
<evidence type="ECO:0000313" key="3">
    <source>
        <dbReference type="EMBL" id="CEH15623.1"/>
    </source>
</evidence>
<protein>
    <submittedName>
        <fullName evidence="3">Uncharacterized protein</fullName>
    </submittedName>
</protein>
<dbReference type="EMBL" id="CCYA01000267">
    <property type="protein sequence ID" value="CEH15623.1"/>
    <property type="molecule type" value="Genomic_DNA"/>
</dbReference>
<feature type="compositionally biased region" description="Low complexity" evidence="1">
    <location>
        <begin position="159"/>
        <end position="171"/>
    </location>
</feature>
<evidence type="ECO:0000313" key="4">
    <source>
        <dbReference type="Proteomes" id="UP000054845"/>
    </source>
</evidence>
<accession>A0A0P1BHU8</accession>
<feature type="chain" id="PRO_5006059515" evidence="2">
    <location>
        <begin position="20"/>
        <end position="171"/>
    </location>
</feature>
<sequence length="171" mass="17235">MRFAVAASIAALGVASVAGQTPVTYTVTDATWVYQYTAVEVDGQYTSDALITSSPVAGGAGALTTTSAAALTPTTPIVAPVTTTPAPAAATTTRQPGVSDAPHNDGEEATGWSVGKIVHDAYELKHLLGARDVNDEEEATGELQKRQQGAALGGGGGTQVQATGLQTELPL</sequence>
<proteinExistence type="predicted"/>
<dbReference type="Proteomes" id="UP000054845">
    <property type="component" value="Unassembled WGS sequence"/>
</dbReference>
<organism evidence="3 4">
    <name type="scientific">Ceraceosorus bombacis</name>
    <dbReference type="NCBI Taxonomy" id="401625"/>
    <lineage>
        <taxon>Eukaryota</taxon>
        <taxon>Fungi</taxon>
        <taxon>Dikarya</taxon>
        <taxon>Basidiomycota</taxon>
        <taxon>Ustilaginomycotina</taxon>
        <taxon>Exobasidiomycetes</taxon>
        <taxon>Ceraceosorales</taxon>
        <taxon>Ceraceosoraceae</taxon>
        <taxon>Ceraceosorus</taxon>
    </lineage>
</organism>
<reference evidence="3 4" key="1">
    <citation type="submission" date="2014-09" db="EMBL/GenBank/DDBJ databases">
        <authorList>
            <person name="Magalhaes I.L.F."/>
            <person name="Oliveira U."/>
            <person name="Santos F.R."/>
            <person name="Vidigal T.H.D.A."/>
            <person name="Brescovit A.D."/>
            <person name="Santos A.J."/>
        </authorList>
    </citation>
    <scope>NUCLEOTIDE SEQUENCE [LARGE SCALE GENOMIC DNA]</scope>
</reference>
<dbReference type="AlphaFoldDB" id="A0A0P1BHU8"/>
<evidence type="ECO:0000256" key="2">
    <source>
        <dbReference type="SAM" id="SignalP"/>
    </source>
</evidence>
<evidence type="ECO:0000256" key="1">
    <source>
        <dbReference type="SAM" id="MobiDB-lite"/>
    </source>
</evidence>